<evidence type="ECO:0000256" key="6">
    <source>
        <dbReference type="SAM" id="Phobius"/>
    </source>
</evidence>
<dbReference type="SMART" id="SM01197">
    <property type="entry name" value="FANCL_C"/>
    <property type="match status" value="1"/>
</dbReference>
<evidence type="ECO:0000256" key="2">
    <source>
        <dbReference type="ARBA" id="ARBA00022771"/>
    </source>
</evidence>
<keyword evidence="6" id="KW-0472">Membrane</keyword>
<name>A0A8J5GGI6_ZINOF</name>
<keyword evidence="6" id="KW-1133">Transmembrane helix</keyword>
<dbReference type="GO" id="GO:0008270">
    <property type="term" value="F:zinc ion binding"/>
    <property type="evidence" value="ECO:0007669"/>
    <property type="project" value="UniProtKB-KW"/>
</dbReference>
<dbReference type="InterPro" id="IPR052788">
    <property type="entry name" value="RING-type_E3_ligase_ATL"/>
</dbReference>
<dbReference type="CDD" id="cd16461">
    <property type="entry name" value="RING-H2_EL5-like"/>
    <property type="match status" value="1"/>
</dbReference>
<feature type="transmembrane region" description="Helical" evidence="6">
    <location>
        <begin position="30"/>
        <end position="51"/>
    </location>
</feature>
<dbReference type="PANTHER" id="PTHR45798">
    <property type="entry name" value="RING-H2 FINGER PROTEIN ATL61-RELATED-RELATED"/>
    <property type="match status" value="1"/>
</dbReference>
<dbReference type="Proteomes" id="UP000734854">
    <property type="component" value="Unassembled WGS sequence"/>
</dbReference>
<evidence type="ECO:0000256" key="3">
    <source>
        <dbReference type="ARBA" id="ARBA00022833"/>
    </source>
</evidence>
<sequence length="181" mass="18572">MPRAARILQANSDVLPATQPSDPFAVDSDVVVILAALLCALICVVGLALVARCSWLRRGASAAPPCKGLKKKALGDLPKVAYAASADAKPAECPICLAEFVGGDEIRILPQCGHGFHVGCVDTWLMSRSSCPFCRRVLVVAAPAAQPSPRHGASSENSCASTSAASATEATEDGSAGTFLP</sequence>
<dbReference type="EMBL" id="JACMSC010000009">
    <property type="protein sequence ID" value="KAG6507239.1"/>
    <property type="molecule type" value="Genomic_DNA"/>
</dbReference>
<evidence type="ECO:0000259" key="7">
    <source>
        <dbReference type="PROSITE" id="PS50089"/>
    </source>
</evidence>
<keyword evidence="2 4" id="KW-0863">Zinc-finger</keyword>
<keyword evidence="9" id="KW-1185">Reference proteome</keyword>
<keyword evidence="3" id="KW-0862">Zinc</keyword>
<keyword evidence="6" id="KW-0812">Transmembrane</keyword>
<accession>A0A8J5GGI6</accession>
<reference evidence="8 9" key="1">
    <citation type="submission" date="2020-08" db="EMBL/GenBank/DDBJ databases">
        <title>Plant Genome Project.</title>
        <authorList>
            <person name="Zhang R.-G."/>
        </authorList>
    </citation>
    <scope>NUCLEOTIDE SEQUENCE [LARGE SCALE GENOMIC DNA]</scope>
    <source>
        <tissue evidence="8">Rhizome</tissue>
    </source>
</reference>
<organism evidence="8 9">
    <name type="scientific">Zingiber officinale</name>
    <name type="common">Ginger</name>
    <name type="synonym">Amomum zingiber</name>
    <dbReference type="NCBI Taxonomy" id="94328"/>
    <lineage>
        <taxon>Eukaryota</taxon>
        <taxon>Viridiplantae</taxon>
        <taxon>Streptophyta</taxon>
        <taxon>Embryophyta</taxon>
        <taxon>Tracheophyta</taxon>
        <taxon>Spermatophyta</taxon>
        <taxon>Magnoliopsida</taxon>
        <taxon>Liliopsida</taxon>
        <taxon>Zingiberales</taxon>
        <taxon>Zingiberaceae</taxon>
        <taxon>Zingiber</taxon>
    </lineage>
</organism>
<evidence type="ECO:0000313" key="9">
    <source>
        <dbReference type="Proteomes" id="UP000734854"/>
    </source>
</evidence>
<dbReference type="OrthoDB" id="8062037at2759"/>
<gene>
    <name evidence="8" type="ORF">ZIOFF_032581</name>
</gene>
<comment type="caution">
    <text evidence="8">The sequence shown here is derived from an EMBL/GenBank/DDBJ whole genome shotgun (WGS) entry which is preliminary data.</text>
</comment>
<protein>
    <recommendedName>
        <fullName evidence="7">RING-type domain-containing protein</fullName>
    </recommendedName>
</protein>
<proteinExistence type="predicted"/>
<evidence type="ECO:0000256" key="4">
    <source>
        <dbReference type="PROSITE-ProRule" id="PRU00175"/>
    </source>
</evidence>
<dbReference type="AlphaFoldDB" id="A0A8J5GGI6"/>
<feature type="domain" description="RING-type" evidence="7">
    <location>
        <begin position="93"/>
        <end position="135"/>
    </location>
</feature>
<dbReference type="Pfam" id="PF13639">
    <property type="entry name" value="zf-RING_2"/>
    <property type="match status" value="1"/>
</dbReference>
<dbReference type="PROSITE" id="PS50089">
    <property type="entry name" value="ZF_RING_2"/>
    <property type="match status" value="1"/>
</dbReference>
<dbReference type="PANTHER" id="PTHR45798:SF97">
    <property type="entry name" value="ALCOHOL-SENSITIVE RING FINGER PROTEIN 1"/>
    <property type="match status" value="1"/>
</dbReference>
<evidence type="ECO:0000256" key="5">
    <source>
        <dbReference type="SAM" id="MobiDB-lite"/>
    </source>
</evidence>
<feature type="compositionally biased region" description="Low complexity" evidence="5">
    <location>
        <begin position="154"/>
        <end position="181"/>
    </location>
</feature>
<evidence type="ECO:0000313" key="8">
    <source>
        <dbReference type="EMBL" id="KAG6507239.1"/>
    </source>
</evidence>
<feature type="region of interest" description="Disordered" evidence="5">
    <location>
        <begin position="146"/>
        <end position="181"/>
    </location>
</feature>
<dbReference type="InterPro" id="IPR001841">
    <property type="entry name" value="Znf_RING"/>
</dbReference>
<evidence type="ECO:0000256" key="1">
    <source>
        <dbReference type="ARBA" id="ARBA00022723"/>
    </source>
</evidence>
<dbReference type="SMART" id="SM00184">
    <property type="entry name" value="RING"/>
    <property type="match status" value="1"/>
</dbReference>
<keyword evidence="1" id="KW-0479">Metal-binding</keyword>